<dbReference type="InterPro" id="IPR000210">
    <property type="entry name" value="BTB/POZ_dom"/>
</dbReference>
<feature type="region of interest" description="Disordered" evidence="1">
    <location>
        <begin position="1"/>
        <end position="30"/>
    </location>
</feature>
<dbReference type="SUPFAM" id="SSF54695">
    <property type="entry name" value="POZ domain"/>
    <property type="match status" value="1"/>
</dbReference>
<organism evidence="4 5">
    <name type="scientific">Orchesella dallaii</name>
    <dbReference type="NCBI Taxonomy" id="48710"/>
    <lineage>
        <taxon>Eukaryota</taxon>
        <taxon>Metazoa</taxon>
        <taxon>Ecdysozoa</taxon>
        <taxon>Arthropoda</taxon>
        <taxon>Hexapoda</taxon>
        <taxon>Collembola</taxon>
        <taxon>Entomobryomorpha</taxon>
        <taxon>Entomobryoidea</taxon>
        <taxon>Orchesellidae</taxon>
        <taxon>Orchesellinae</taxon>
        <taxon>Orchesella</taxon>
    </lineage>
</organism>
<evidence type="ECO:0000259" key="3">
    <source>
        <dbReference type="PROSITE" id="PS50144"/>
    </source>
</evidence>
<dbReference type="Gene3D" id="2.60.210.10">
    <property type="entry name" value="Apoptosis, Tumor Necrosis Factor Receptor Associated Protein 2, Chain A"/>
    <property type="match status" value="1"/>
</dbReference>
<dbReference type="CDD" id="cd00121">
    <property type="entry name" value="MATH"/>
    <property type="match status" value="1"/>
</dbReference>
<evidence type="ECO:0000256" key="1">
    <source>
        <dbReference type="SAM" id="MobiDB-lite"/>
    </source>
</evidence>
<evidence type="ECO:0000259" key="2">
    <source>
        <dbReference type="PROSITE" id="PS50097"/>
    </source>
</evidence>
<evidence type="ECO:0000313" key="4">
    <source>
        <dbReference type="EMBL" id="CAL8114678.1"/>
    </source>
</evidence>
<dbReference type="InterPro" id="IPR008974">
    <property type="entry name" value="TRAF-like"/>
</dbReference>
<keyword evidence="5" id="KW-1185">Reference proteome</keyword>
<protein>
    <recommendedName>
        <fullName evidence="6">BTB domain-containing protein</fullName>
    </recommendedName>
</protein>
<name>A0ABP1R0S4_9HEXA</name>
<dbReference type="Gene3D" id="1.25.40.420">
    <property type="match status" value="1"/>
</dbReference>
<dbReference type="Pfam" id="PF00651">
    <property type="entry name" value="BTB"/>
    <property type="match status" value="1"/>
</dbReference>
<dbReference type="CDD" id="cd18186">
    <property type="entry name" value="BTB_POZ_ZBTB_KLHL-like"/>
    <property type="match status" value="1"/>
</dbReference>
<dbReference type="SMART" id="SM00225">
    <property type="entry name" value="BTB"/>
    <property type="match status" value="1"/>
</dbReference>
<accession>A0ABP1R0S4</accession>
<gene>
    <name evidence="4" type="ORF">ODALV1_LOCUS16565</name>
</gene>
<dbReference type="InterPro" id="IPR011333">
    <property type="entry name" value="SKP1/BTB/POZ_sf"/>
</dbReference>
<dbReference type="Pfam" id="PF22486">
    <property type="entry name" value="MATH_2"/>
    <property type="match status" value="1"/>
</dbReference>
<feature type="domain" description="BTB" evidence="2">
    <location>
        <begin position="226"/>
        <end position="292"/>
    </location>
</feature>
<reference evidence="4 5" key="1">
    <citation type="submission" date="2024-08" db="EMBL/GenBank/DDBJ databases">
        <authorList>
            <person name="Cucini C."/>
            <person name="Frati F."/>
        </authorList>
    </citation>
    <scope>NUCLEOTIDE SEQUENCE [LARGE SCALE GENOMIC DNA]</scope>
</reference>
<dbReference type="Proteomes" id="UP001642540">
    <property type="component" value="Unassembled WGS sequence"/>
</dbReference>
<evidence type="ECO:0008006" key="6">
    <source>
        <dbReference type="Google" id="ProtNLM"/>
    </source>
</evidence>
<evidence type="ECO:0000313" key="5">
    <source>
        <dbReference type="Proteomes" id="UP001642540"/>
    </source>
</evidence>
<dbReference type="SUPFAM" id="SSF49599">
    <property type="entry name" value="TRAF domain-like"/>
    <property type="match status" value="1"/>
</dbReference>
<feature type="compositionally biased region" description="Polar residues" evidence="1">
    <location>
        <begin position="1"/>
        <end position="10"/>
    </location>
</feature>
<dbReference type="SMART" id="SM00061">
    <property type="entry name" value="MATH"/>
    <property type="match status" value="1"/>
</dbReference>
<proteinExistence type="predicted"/>
<feature type="domain" description="MATH" evidence="3">
    <location>
        <begin position="46"/>
        <end position="183"/>
    </location>
</feature>
<dbReference type="PROSITE" id="PS50144">
    <property type="entry name" value="MATH"/>
    <property type="match status" value="1"/>
</dbReference>
<dbReference type="InterPro" id="IPR002083">
    <property type="entry name" value="MATH/TRAF_dom"/>
</dbReference>
<sequence length="389" mass="44158">MASAQVNDFNRQAGGVGPTGEPKRRCESYGPESVDSWAITEKVEQEFSFLWKLEEFSTMVGRKELKSPVFLENAPAQHKWQLKVNPKNNIDGAEFFGLNLILTDFGKGHDPTVEKINAKFEFSILNSEGNPLFKHGGATMAPREFKKNTSWGFSKMIPASDLLYTCVPHRVLINDAITILVKVWIEGGVKHEVGCPEEEKLEAKHHSNKEKLVKDLKNMFTTGVASDFDIIGNYTTFHVHKFVLAARSPFFERMFKARPNEEPVKEMRMEYSDASVKNMLDFIYTGEVIEPIEPIDLLKYDALELFNLAHNYDVQSLQEACEEVLLDNIRVGNATDILISAHSNNANELKSRAIKFINWNKKAVQGTVTFPQFIKCHPHLVTELYMAQE</sequence>
<dbReference type="PANTHER" id="PTHR24413">
    <property type="entry name" value="SPECKLE-TYPE POZ PROTEIN"/>
    <property type="match status" value="1"/>
</dbReference>
<dbReference type="Gene3D" id="3.30.710.10">
    <property type="entry name" value="Potassium Channel Kv1.1, Chain A"/>
    <property type="match status" value="1"/>
</dbReference>
<dbReference type="PROSITE" id="PS50097">
    <property type="entry name" value="BTB"/>
    <property type="match status" value="1"/>
</dbReference>
<comment type="caution">
    <text evidence="4">The sequence shown here is derived from an EMBL/GenBank/DDBJ whole genome shotgun (WGS) entry which is preliminary data.</text>
</comment>
<dbReference type="EMBL" id="CAXLJM020000050">
    <property type="protein sequence ID" value="CAL8114678.1"/>
    <property type="molecule type" value="Genomic_DNA"/>
</dbReference>